<evidence type="ECO:0000256" key="1">
    <source>
        <dbReference type="SAM" id="MobiDB-lite"/>
    </source>
</evidence>
<proteinExistence type="predicted"/>
<evidence type="ECO:0000313" key="2">
    <source>
        <dbReference type="EMBL" id="GBO23722.1"/>
    </source>
</evidence>
<sequence>MVVQNISSSLKLRIPTFDGFLVISILLSEAVFKLTHNELTLNEGSRRLFIFILRWCSRCSRFQAATLNRLIDKTAVVRNDPSARSRPSPDSTSRTSQEQEDPQICGRCVLFLRISLPDRILHGDVLQVPHCDGRPGEDARQDTASCNNLLRHQFVSTVRHLFTGYD</sequence>
<dbReference type="EMBL" id="BGPR01046772">
    <property type="protein sequence ID" value="GBO23722.1"/>
    <property type="molecule type" value="Genomic_DNA"/>
</dbReference>
<protein>
    <submittedName>
        <fullName evidence="2">Uncharacterized protein</fullName>
    </submittedName>
</protein>
<reference evidence="2 3" key="1">
    <citation type="journal article" date="2019" name="Sci. Rep.">
        <title>Orb-weaving spider Araneus ventricosus genome elucidates the spidroin gene catalogue.</title>
        <authorList>
            <person name="Kono N."/>
            <person name="Nakamura H."/>
            <person name="Ohtoshi R."/>
            <person name="Moran D.A.P."/>
            <person name="Shinohara A."/>
            <person name="Yoshida Y."/>
            <person name="Fujiwara M."/>
            <person name="Mori M."/>
            <person name="Tomita M."/>
            <person name="Arakawa K."/>
        </authorList>
    </citation>
    <scope>NUCLEOTIDE SEQUENCE [LARGE SCALE GENOMIC DNA]</scope>
</reference>
<name>A0A4Y2VGK1_ARAVE</name>
<keyword evidence="3" id="KW-1185">Reference proteome</keyword>
<dbReference type="AlphaFoldDB" id="A0A4Y2VGK1"/>
<feature type="compositionally biased region" description="Low complexity" evidence="1">
    <location>
        <begin position="80"/>
        <end position="96"/>
    </location>
</feature>
<gene>
    <name evidence="2" type="ORF">AVEN_37626_1</name>
</gene>
<evidence type="ECO:0000313" key="3">
    <source>
        <dbReference type="Proteomes" id="UP000499080"/>
    </source>
</evidence>
<accession>A0A4Y2VGK1</accession>
<comment type="caution">
    <text evidence="2">The sequence shown here is derived from an EMBL/GenBank/DDBJ whole genome shotgun (WGS) entry which is preliminary data.</text>
</comment>
<feature type="region of interest" description="Disordered" evidence="1">
    <location>
        <begin position="78"/>
        <end position="100"/>
    </location>
</feature>
<organism evidence="2 3">
    <name type="scientific">Araneus ventricosus</name>
    <name type="common">Orbweaver spider</name>
    <name type="synonym">Epeira ventricosa</name>
    <dbReference type="NCBI Taxonomy" id="182803"/>
    <lineage>
        <taxon>Eukaryota</taxon>
        <taxon>Metazoa</taxon>
        <taxon>Ecdysozoa</taxon>
        <taxon>Arthropoda</taxon>
        <taxon>Chelicerata</taxon>
        <taxon>Arachnida</taxon>
        <taxon>Araneae</taxon>
        <taxon>Araneomorphae</taxon>
        <taxon>Entelegynae</taxon>
        <taxon>Araneoidea</taxon>
        <taxon>Araneidae</taxon>
        <taxon>Araneus</taxon>
    </lineage>
</organism>
<dbReference type="Proteomes" id="UP000499080">
    <property type="component" value="Unassembled WGS sequence"/>
</dbReference>